<evidence type="ECO:0000313" key="1">
    <source>
        <dbReference type="Proteomes" id="UP000035642"/>
    </source>
</evidence>
<evidence type="ECO:0000313" key="2">
    <source>
        <dbReference type="WBParaSite" id="ACAC_0000219601-mRNA-1"/>
    </source>
</evidence>
<dbReference type="AlphaFoldDB" id="A0A0K0CXB7"/>
<sequence length="136" mass="15256">MTGQMPSLQRSASAIPTCARIVSCPRASRRERLPQPAPVPVPITPGSRDVVCRVLHPLGDLGLLWFPSVIRLTYVFLSISTAATKFHQKALVQMNIRPVGMNYNTVSRIKDHNVYENFSKHRLIRSNGNIQGYFLN</sequence>
<keyword evidence="1" id="KW-1185">Reference proteome</keyword>
<proteinExistence type="predicted"/>
<accession>A0A0K0CXB7</accession>
<dbReference type="WBParaSite" id="ACAC_0000219601-mRNA-1">
    <property type="protein sequence ID" value="ACAC_0000219601-mRNA-1"/>
    <property type="gene ID" value="ACAC_0000219601"/>
</dbReference>
<protein>
    <submittedName>
        <fullName evidence="2">Uncharacterized protein</fullName>
    </submittedName>
</protein>
<dbReference type="Proteomes" id="UP000035642">
    <property type="component" value="Unassembled WGS sequence"/>
</dbReference>
<reference evidence="2" key="2">
    <citation type="submission" date="2017-02" db="UniProtKB">
        <authorList>
            <consortium name="WormBaseParasite"/>
        </authorList>
    </citation>
    <scope>IDENTIFICATION</scope>
</reference>
<name>A0A0K0CXB7_ANGCA</name>
<reference evidence="1" key="1">
    <citation type="submission" date="2012-09" db="EMBL/GenBank/DDBJ databases">
        <authorList>
            <person name="Martin A.A."/>
        </authorList>
    </citation>
    <scope>NUCLEOTIDE SEQUENCE</scope>
</reference>
<organism evidence="1 2">
    <name type="scientific">Angiostrongylus cantonensis</name>
    <name type="common">Rat lungworm</name>
    <dbReference type="NCBI Taxonomy" id="6313"/>
    <lineage>
        <taxon>Eukaryota</taxon>
        <taxon>Metazoa</taxon>
        <taxon>Ecdysozoa</taxon>
        <taxon>Nematoda</taxon>
        <taxon>Chromadorea</taxon>
        <taxon>Rhabditida</taxon>
        <taxon>Rhabditina</taxon>
        <taxon>Rhabditomorpha</taxon>
        <taxon>Strongyloidea</taxon>
        <taxon>Metastrongylidae</taxon>
        <taxon>Angiostrongylus</taxon>
    </lineage>
</organism>